<gene>
    <name evidence="1" type="ORF">ABVK25_006156</name>
</gene>
<dbReference type="Proteomes" id="UP001590951">
    <property type="component" value="Unassembled WGS sequence"/>
</dbReference>
<proteinExistence type="predicted"/>
<evidence type="ECO:0008006" key="3">
    <source>
        <dbReference type="Google" id="ProtNLM"/>
    </source>
</evidence>
<protein>
    <recommendedName>
        <fullName evidence="3">Peptidase S26 domain-containing protein</fullName>
    </recommendedName>
</protein>
<reference evidence="1 2" key="1">
    <citation type="submission" date="2024-09" db="EMBL/GenBank/DDBJ databases">
        <title>Rethinking Asexuality: The Enigmatic Case of Functional Sexual Genes in Lepraria (Stereocaulaceae).</title>
        <authorList>
            <person name="Doellman M."/>
            <person name="Sun Y."/>
            <person name="Barcenas-Pena A."/>
            <person name="Lumbsch H.T."/>
            <person name="Grewe F."/>
        </authorList>
    </citation>
    <scope>NUCLEOTIDE SEQUENCE [LARGE SCALE GENOMIC DNA]</scope>
    <source>
        <strain evidence="1 2">Grewe 0041</strain>
    </source>
</reference>
<keyword evidence="2" id="KW-1185">Reference proteome</keyword>
<organism evidence="1 2">
    <name type="scientific">Lepraria finkii</name>
    <dbReference type="NCBI Taxonomy" id="1340010"/>
    <lineage>
        <taxon>Eukaryota</taxon>
        <taxon>Fungi</taxon>
        <taxon>Dikarya</taxon>
        <taxon>Ascomycota</taxon>
        <taxon>Pezizomycotina</taxon>
        <taxon>Lecanoromycetes</taxon>
        <taxon>OSLEUM clade</taxon>
        <taxon>Lecanoromycetidae</taxon>
        <taxon>Lecanorales</taxon>
        <taxon>Lecanorineae</taxon>
        <taxon>Stereocaulaceae</taxon>
        <taxon>Lepraria</taxon>
    </lineage>
</organism>
<name>A0ABR4B6K9_9LECA</name>
<sequence length="78" mass="8545">MASSPLSYLLPTREYPRLATLLLKFGLIYHFTLSNIGTITPTSGPSMLPTISVRGDVIYTNKFYARGNGIKSRGFGGF</sequence>
<evidence type="ECO:0000313" key="2">
    <source>
        <dbReference type="Proteomes" id="UP001590951"/>
    </source>
</evidence>
<accession>A0ABR4B6K9</accession>
<dbReference type="EMBL" id="JBHFEH010000020">
    <property type="protein sequence ID" value="KAL2053504.1"/>
    <property type="molecule type" value="Genomic_DNA"/>
</dbReference>
<comment type="caution">
    <text evidence="1">The sequence shown here is derived from an EMBL/GenBank/DDBJ whole genome shotgun (WGS) entry which is preliminary data.</text>
</comment>
<evidence type="ECO:0000313" key="1">
    <source>
        <dbReference type="EMBL" id="KAL2053504.1"/>
    </source>
</evidence>